<protein>
    <submittedName>
        <fullName evidence="1">Uncharacterized protein</fullName>
    </submittedName>
</protein>
<reference evidence="1 2" key="1">
    <citation type="journal article" date="2008" name="J. Bacteriol.">
        <title>Complete genome sequence of Leuconostoc citreum KM20.</title>
        <authorList>
            <person name="Kim J.F."/>
            <person name="Jeong H."/>
            <person name="Lee J.-S."/>
            <person name="Choi S.-H."/>
            <person name="Ha M."/>
            <person name="Hur C.-G."/>
            <person name="Kim J.-S."/>
            <person name="Lee S."/>
            <person name="Park H.-S."/>
            <person name="Park Y.-H."/>
            <person name="Oh T.K."/>
        </authorList>
    </citation>
    <scope>NUCLEOTIDE SEQUENCE [LARGE SCALE GENOMIC DNA]</scope>
    <source>
        <strain evidence="1 2">KM20</strain>
    </source>
</reference>
<evidence type="ECO:0000313" key="2">
    <source>
        <dbReference type="Proteomes" id="UP000002166"/>
    </source>
</evidence>
<name>B1N0P7_LEUCK</name>
<organism evidence="1 2">
    <name type="scientific">Leuconostoc citreum (strain KM20)</name>
    <dbReference type="NCBI Taxonomy" id="349519"/>
    <lineage>
        <taxon>Bacteria</taxon>
        <taxon>Bacillati</taxon>
        <taxon>Bacillota</taxon>
        <taxon>Bacilli</taxon>
        <taxon>Lactobacillales</taxon>
        <taxon>Lactobacillaceae</taxon>
        <taxon>Leuconostoc</taxon>
    </lineage>
</organism>
<dbReference type="Proteomes" id="UP000002166">
    <property type="component" value="Plasmid pLCK1"/>
</dbReference>
<geneLocation type="plasmid" evidence="1 2">
    <name>pLCK1</name>
</geneLocation>
<dbReference type="RefSeq" id="WP_012304989.1">
    <property type="nucleotide sequence ID" value="NC_010470.1"/>
</dbReference>
<proteinExistence type="predicted"/>
<accession>B1N0P7</accession>
<dbReference type="HOGENOM" id="CLU_138463_0_0_9"/>
<sequence length="162" mass="19165">MRSREEREQDIQYLKSMIYYAVEVNERLNRAKRYNMAPNDEMVVESVALLLSQVGEQLDRKKMSVELQEKYQGNPINFSAISKFRNKAYHHYGSMNAQGILANAKEMDLFYKQVKNLQIIPNIVMFFTELYATQVIKIAFYYNAFLPQNKLLQLRGKAYMKR</sequence>
<dbReference type="EMBL" id="DQ489740">
    <property type="protein sequence ID" value="ACA83652.1"/>
    <property type="molecule type" value="Genomic_DNA"/>
</dbReference>
<dbReference type="AlphaFoldDB" id="B1N0P7"/>
<keyword evidence="1" id="KW-0614">Plasmid</keyword>
<dbReference type="KEGG" id="lci:LCK_p100049"/>
<gene>
    <name evidence="1" type="ordered locus">LCK_p100049</name>
</gene>
<keyword evidence="2" id="KW-1185">Reference proteome</keyword>
<evidence type="ECO:0000313" key="1">
    <source>
        <dbReference type="EMBL" id="ACA83652.1"/>
    </source>
</evidence>